<protein>
    <submittedName>
        <fullName evidence="2">Uncharacterized protein</fullName>
    </submittedName>
</protein>
<proteinExistence type="predicted"/>
<evidence type="ECO:0000256" key="1">
    <source>
        <dbReference type="SAM" id="Phobius"/>
    </source>
</evidence>
<name>A0A2G1W3M0_9BACT</name>
<keyword evidence="1" id="KW-1133">Transmembrane helix</keyword>
<dbReference type="OrthoDB" id="286225at2"/>
<evidence type="ECO:0000313" key="2">
    <source>
        <dbReference type="EMBL" id="PHQ33269.1"/>
    </source>
</evidence>
<keyword evidence="1" id="KW-0472">Membrane</keyword>
<dbReference type="EMBL" id="NIZW01000018">
    <property type="protein sequence ID" value="PHQ33269.1"/>
    <property type="molecule type" value="Genomic_DNA"/>
</dbReference>
<keyword evidence="3" id="KW-1185">Reference proteome</keyword>
<dbReference type="AlphaFoldDB" id="A0A2G1W3M0"/>
<sequence>MIQDDTLVGGLALIVAAITTAIAIGPWTAPYQIRSIAAIQKHYGPMVARGAWLLIAFLSAISGAAILNGIRPTYASPPATLNQNQ</sequence>
<feature type="transmembrane region" description="Helical" evidence="1">
    <location>
        <begin position="6"/>
        <end position="29"/>
    </location>
</feature>
<organism evidence="2 3">
    <name type="scientific">Rhodopirellula bahusiensis</name>
    <dbReference type="NCBI Taxonomy" id="2014065"/>
    <lineage>
        <taxon>Bacteria</taxon>
        <taxon>Pseudomonadati</taxon>
        <taxon>Planctomycetota</taxon>
        <taxon>Planctomycetia</taxon>
        <taxon>Pirellulales</taxon>
        <taxon>Pirellulaceae</taxon>
        <taxon>Rhodopirellula</taxon>
    </lineage>
</organism>
<dbReference type="GeneID" id="90610517"/>
<gene>
    <name evidence="2" type="ORF">CEE69_21295</name>
</gene>
<comment type="caution">
    <text evidence="2">The sequence shown here is derived from an EMBL/GenBank/DDBJ whole genome shotgun (WGS) entry which is preliminary data.</text>
</comment>
<dbReference type="RefSeq" id="WP_099262665.1">
    <property type="nucleotide sequence ID" value="NZ_JBDUYK010000045.1"/>
</dbReference>
<accession>A0A2G1W3M0</accession>
<dbReference type="Proteomes" id="UP000225740">
    <property type="component" value="Unassembled WGS sequence"/>
</dbReference>
<keyword evidence="1" id="KW-0812">Transmembrane</keyword>
<evidence type="ECO:0000313" key="3">
    <source>
        <dbReference type="Proteomes" id="UP000225740"/>
    </source>
</evidence>
<reference evidence="2 3" key="1">
    <citation type="submission" date="2017-06" db="EMBL/GenBank/DDBJ databases">
        <title>Description of Rhodopirellula bahusiensis sp. nov.</title>
        <authorList>
            <person name="Kizina J."/>
            <person name="Harder J."/>
        </authorList>
    </citation>
    <scope>NUCLEOTIDE SEQUENCE [LARGE SCALE GENOMIC DNA]</scope>
    <source>
        <strain evidence="2 3">SWK21</strain>
    </source>
</reference>
<feature type="transmembrane region" description="Helical" evidence="1">
    <location>
        <begin position="50"/>
        <end position="70"/>
    </location>
</feature>